<accession>A0A820DGY6</accession>
<feature type="non-terminal residue" evidence="3">
    <location>
        <position position="1"/>
    </location>
</feature>
<feature type="coiled-coil region" evidence="1">
    <location>
        <begin position="187"/>
        <end position="240"/>
    </location>
</feature>
<feature type="region of interest" description="Disordered" evidence="2">
    <location>
        <begin position="154"/>
        <end position="179"/>
    </location>
</feature>
<feature type="region of interest" description="Disordered" evidence="2">
    <location>
        <begin position="20"/>
        <end position="47"/>
    </location>
</feature>
<feature type="compositionally biased region" description="Acidic residues" evidence="2">
    <location>
        <begin position="25"/>
        <end position="37"/>
    </location>
</feature>
<name>A0A820DGY6_9BILA</name>
<dbReference type="Proteomes" id="UP000663844">
    <property type="component" value="Unassembled WGS sequence"/>
</dbReference>
<gene>
    <name evidence="3" type="ORF">OXD698_LOCUS42451</name>
</gene>
<comment type="caution">
    <text evidence="3">The sequence shown here is derived from an EMBL/GenBank/DDBJ whole genome shotgun (WGS) entry which is preliminary data.</text>
</comment>
<proteinExistence type="predicted"/>
<evidence type="ECO:0000313" key="4">
    <source>
        <dbReference type="Proteomes" id="UP000663844"/>
    </source>
</evidence>
<sequence>MTTDDDYDLDKLIQEELDALSLDGSIDDGDDDDEDDKNNENDTKTIESEEVLNETRQKLEREMHERLAAFENEVNVNMDRCIIDYSEIDELLKKPIGDNDKDIQTNVARACGIDREELDRILHNINTEELPLDSSINSDSNEYEVPKVEIIKRDVKPIETDESAESTPRQQEDPNKKLYDERLAESHRRMLADLALLEQRRKEEEERYAIVLQEQQVRLAEEYRRLQENLDETARQTQNEKL</sequence>
<feature type="compositionally biased region" description="Basic and acidic residues" evidence="2">
    <location>
        <begin position="38"/>
        <end position="47"/>
    </location>
</feature>
<organism evidence="3 4">
    <name type="scientific">Adineta steineri</name>
    <dbReference type="NCBI Taxonomy" id="433720"/>
    <lineage>
        <taxon>Eukaryota</taxon>
        <taxon>Metazoa</taxon>
        <taxon>Spiralia</taxon>
        <taxon>Gnathifera</taxon>
        <taxon>Rotifera</taxon>
        <taxon>Eurotatoria</taxon>
        <taxon>Bdelloidea</taxon>
        <taxon>Adinetida</taxon>
        <taxon>Adinetidae</taxon>
        <taxon>Adineta</taxon>
    </lineage>
</organism>
<feature type="compositionally biased region" description="Basic and acidic residues" evidence="2">
    <location>
        <begin position="170"/>
        <end position="179"/>
    </location>
</feature>
<dbReference type="EMBL" id="CAJOAZ010011121">
    <property type="protein sequence ID" value="CAF4232005.1"/>
    <property type="molecule type" value="Genomic_DNA"/>
</dbReference>
<reference evidence="3" key="1">
    <citation type="submission" date="2021-02" db="EMBL/GenBank/DDBJ databases">
        <authorList>
            <person name="Nowell W R."/>
        </authorList>
    </citation>
    <scope>NUCLEOTIDE SEQUENCE</scope>
</reference>
<keyword evidence="1" id="KW-0175">Coiled coil</keyword>
<evidence type="ECO:0000256" key="1">
    <source>
        <dbReference type="SAM" id="Coils"/>
    </source>
</evidence>
<evidence type="ECO:0000313" key="3">
    <source>
        <dbReference type="EMBL" id="CAF4232005.1"/>
    </source>
</evidence>
<evidence type="ECO:0000256" key="2">
    <source>
        <dbReference type="SAM" id="MobiDB-lite"/>
    </source>
</evidence>
<dbReference type="AlphaFoldDB" id="A0A820DGY6"/>
<protein>
    <submittedName>
        <fullName evidence="3">Uncharacterized protein</fullName>
    </submittedName>
</protein>